<organism evidence="2 3">
    <name type="scientific">Streptomyces himastatinicus ATCC 53653</name>
    <dbReference type="NCBI Taxonomy" id="457427"/>
    <lineage>
        <taxon>Bacteria</taxon>
        <taxon>Bacillati</taxon>
        <taxon>Actinomycetota</taxon>
        <taxon>Actinomycetes</taxon>
        <taxon>Kitasatosporales</taxon>
        <taxon>Streptomycetaceae</taxon>
        <taxon>Streptomyces</taxon>
        <taxon>Streptomyces violaceusniger group</taxon>
    </lineage>
</organism>
<evidence type="ECO:0000256" key="1">
    <source>
        <dbReference type="SAM" id="MobiDB-lite"/>
    </source>
</evidence>
<protein>
    <submittedName>
        <fullName evidence="2">Uncharacterized protein</fullName>
    </submittedName>
</protein>
<reference evidence="2 3" key="1">
    <citation type="submission" date="2009-02" db="EMBL/GenBank/DDBJ databases">
        <title>Annotation of Streptomyces hygroscopicus strain ATCC 53653.</title>
        <authorList>
            <consortium name="The Broad Institute Genome Sequencing Platform"/>
            <consortium name="Broad Institute Microbial Sequencing Center"/>
            <person name="Fischbach M."/>
            <person name="Godfrey P."/>
            <person name="Ward D."/>
            <person name="Young S."/>
            <person name="Zeng Q."/>
            <person name="Koehrsen M."/>
            <person name="Alvarado L."/>
            <person name="Berlin A.M."/>
            <person name="Bochicchio J."/>
            <person name="Borenstein D."/>
            <person name="Chapman S.B."/>
            <person name="Chen Z."/>
            <person name="Engels R."/>
            <person name="Freedman E."/>
            <person name="Gellesch M."/>
            <person name="Goldberg J."/>
            <person name="Griggs A."/>
            <person name="Gujja S."/>
            <person name="Heilman E.R."/>
            <person name="Heiman D.I."/>
            <person name="Hepburn T.A."/>
            <person name="Howarth C."/>
            <person name="Jen D."/>
            <person name="Larson L."/>
            <person name="Lewis B."/>
            <person name="Mehta T."/>
            <person name="Park D."/>
            <person name="Pearson M."/>
            <person name="Richards J."/>
            <person name="Roberts A."/>
            <person name="Saif S."/>
            <person name="Shea T.D."/>
            <person name="Shenoy N."/>
            <person name="Sisk P."/>
            <person name="Stolte C."/>
            <person name="Sykes S.N."/>
            <person name="Thomson T."/>
            <person name="Walk T."/>
            <person name="White J."/>
            <person name="Yandava C."/>
            <person name="Straight P."/>
            <person name="Clardy J."/>
            <person name="Hung D."/>
            <person name="Kolter R."/>
            <person name="Mekalanos J."/>
            <person name="Walker S."/>
            <person name="Walsh C.T."/>
            <person name="Wieland-Brown L.C."/>
            <person name="Haas B."/>
            <person name="Nusbaum C."/>
            <person name="Birren B."/>
        </authorList>
    </citation>
    <scope>NUCLEOTIDE SEQUENCE [LARGE SCALE GENOMIC DNA]</scope>
    <source>
        <strain evidence="2 3">ATCC 53653</strain>
    </source>
</reference>
<evidence type="ECO:0000313" key="3">
    <source>
        <dbReference type="Proteomes" id="UP000003963"/>
    </source>
</evidence>
<dbReference type="RefSeq" id="WP_009721095.1">
    <property type="nucleotide sequence ID" value="NZ_GG657754.1"/>
</dbReference>
<keyword evidence="3" id="KW-1185">Reference proteome</keyword>
<dbReference type="Proteomes" id="UP000003963">
    <property type="component" value="Unassembled WGS sequence"/>
</dbReference>
<dbReference type="EMBL" id="GG657754">
    <property type="protein sequence ID" value="EFL29298.1"/>
    <property type="molecule type" value="Genomic_DNA"/>
</dbReference>
<dbReference type="HOGENOM" id="CLU_3104360_0_0_11"/>
<dbReference type="AlphaFoldDB" id="D9WL24"/>
<feature type="region of interest" description="Disordered" evidence="1">
    <location>
        <begin position="26"/>
        <end position="51"/>
    </location>
</feature>
<proteinExistence type="predicted"/>
<sequence length="51" mass="5139">MAGLRHMGGVMPLQYALRAAGAVVDRPGTAETDGSMPDEPSKAANQAGARG</sequence>
<accession>D9WL24</accession>
<gene>
    <name evidence="2" type="ORF">SSOG_09013</name>
</gene>
<evidence type="ECO:0000313" key="2">
    <source>
        <dbReference type="EMBL" id="EFL29298.1"/>
    </source>
</evidence>
<name>D9WL24_9ACTN</name>